<proteinExistence type="predicted"/>
<evidence type="ECO:0000256" key="1">
    <source>
        <dbReference type="SAM" id="Coils"/>
    </source>
</evidence>
<evidence type="ECO:0000313" key="3">
    <source>
        <dbReference type="Proteomes" id="UP001219518"/>
    </source>
</evidence>
<name>A0AAE1I2D6_9NEOP</name>
<sequence>MLANIRSSPGVGSAEAAAKETASQLIRLWEKASIPTRNHFSVARQLKALHKKYNGLLKDRHLSGAVKKPGSKLGQTHEKKREEFVNSLNFLFDIGHKDALDIMTIEEDKAFYKSMQTDRKAFMLGLDRTYNDNQKKIAEKARRALARKQLEIVRKRNSEREKNELLATRQLSSLSAVSTDGTSTAEDTDDEFKPNSKKIRVDVLKSQLVTSALARTSTSSYAGSMIVKAAVQAAVSELSVDEKDVKIVCSSTSVKRKSGENNKDLADLIKQEFEPNCKLVVHFDGKLFPSNEDGDVKADRLPVVVSGKGTEKLLGIPELAHGSGECIATAVVTLLTEWNLLEHIIGLVFDTTSTNSGRWGGACVLIQQKLSMDLLELACRHHVLELVLGAVFDALFGVSKKPDFMFVDLLKNAWKKINTKVYRTAASSRGVSKLIPNTDEIIQFCSSQLEKRQPRGDYRELLELTIIFLGGSVPGKAEYSFKAPGASSKTRWMAKALYAFKIWMFGKQLKLDTAQSDSFLKMCIFISMYYVKHWYECPDAVKAPANDLQLLQSLSLRKESHIQAAFSKLTNHLWYLSETLVCLALFDDRVPLQEKRTIVTSIQSKQGPVDLMPRGILPPNKKVASLKLSDFASKNSLKFFTITQISTDFLVKDPADWSQDPTYCHGLELVKNIIPVNDIAERGVSLMKKYMTGNKLTHNESQRQYMLQAVEKHRAMYDRFGTKKK</sequence>
<dbReference type="AlphaFoldDB" id="A0AAE1I2D6"/>
<organism evidence="2 3">
    <name type="scientific">Frankliniella fusca</name>
    <dbReference type="NCBI Taxonomy" id="407009"/>
    <lineage>
        <taxon>Eukaryota</taxon>
        <taxon>Metazoa</taxon>
        <taxon>Ecdysozoa</taxon>
        <taxon>Arthropoda</taxon>
        <taxon>Hexapoda</taxon>
        <taxon>Insecta</taxon>
        <taxon>Pterygota</taxon>
        <taxon>Neoptera</taxon>
        <taxon>Paraneoptera</taxon>
        <taxon>Thysanoptera</taxon>
        <taxon>Terebrantia</taxon>
        <taxon>Thripoidea</taxon>
        <taxon>Thripidae</taxon>
        <taxon>Frankliniella</taxon>
    </lineage>
</organism>
<dbReference type="Proteomes" id="UP001219518">
    <property type="component" value="Unassembled WGS sequence"/>
</dbReference>
<evidence type="ECO:0000313" key="2">
    <source>
        <dbReference type="EMBL" id="KAK3931095.1"/>
    </source>
</evidence>
<comment type="caution">
    <text evidence="2">The sequence shown here is derived from an EMBL/GenBank/DDBJ whole genome shotgun (WGS) entry which is preliminary data.</text>
</comment>
<protein>
    <submittedName>
        <fullName evidence="2">Ribonuclease HII</fullName>
    </submittedName>
</protein>
<accession>A0AAE1I2D6</accession>
<dbReference type="PANTHER" id="PTHR46113">
    <property type="entry name" value="SNAC DOMAIN-CONTAINING PROTEIN"/>
    <property type="match status" value="1"/>
</dbReference>
<keyword evidence="3" id="KW-1185">Reference proteome</keyword>
<keyword evidence="1" id="KW-0175">Coiled coil</keyword>
<dbReference type="EMBL" id="JAHWGI010001417">
    <property type="protein sequence ID" value="KAK3931095.1"/>
    <property type="molecule type" value="Genomic_DNA"/>
</dbReference>
<reference evidence="2" key="2">
    <citation type="journal article" date="2023" name="BMC Genomics">
        <title>Pest status, molecular evolution, and epigenetic factors derived from the genome assembly of Frankliniella fusca, a thysanopteran phytovirus vector.</title>
        <authorList>
            <person name="Catto M.A."/>
            <person name="Labadie P.E."/>
            <person name="Jacobson A.L."/>
            <person name="Kennedy G.G."/>
            <person name="Srinivasan R."/>
            <person name="Hunt B.G."/>
        </authorList>
    </citation>
    <scope>NUCLEOTIDE SEQUENCE</scope>
    <source>
        <strain evidence="2">PL_HMW_Pooled</strain>
    </source>
</reference>
<dbReference type="PANTHER" id="PTHR46113:SF1">
    <property type="entry name" value="PEPTIDASE M17 LEUCYL AMINOPEPTIDASE N-TERMINAL DOMAIN-CONTAINING PROTEIN"/>
    <property type="match status" value="1"/>
</dbReference>
<reference evidence="2" key="1">
    <citation type="submission" date="2021-07" db="EMBL/GenBank/DDBJ databases">
        <authorList>
            <person name="Catto M.A."/>
            <person name="Jacobson A."/>
            <person name="Kennedy G."/>
            <person name="Labadie P."/>
            <person name="Hunt B.G."/>
            <person name="Srinivasan R."/>
        </authorList>
    </citation>
    <scope>NUCLEOTIDE SEQUENCE</scope>
    <source>
        <strain evidence="2">PL_HMW_Pooled</strain>
        <tissue evidence="2">Head</tissue>
    </source>
</reference>
<gene>
    <name evidence="2" type="ORF">KUF71_025031</name>
</gene>
<feature type="coiled-coil region" evidence="1">
    <location>
        <begin position="131"/>
        <end position="158"/>
    </location>
</feature>